<keyword evidence="3" id="KW-1185">Reference proteome</keyword>
<feature type="transmembrane region" description="Helical" evidence="1">
    <location>
        <begin position="6"/>
        <end position="23"/>
    </location>
</feature>
<feature type="transmembrane region" description="Helical" evidence="1">
    <location>
        <begin position="94"/>
        <end position="117"/>
    </location>
</feature>
<dbReference type="Proteomes" id="UP000320390">
    <property type="component" value="Chromosome"/>
</dbReference>
<gene>
    <name evidence="2" type="ORF">Poly30_03600</name>
</gene>
<evidence type="ECO:0000313" key="3">
    <source>
        <dbReference type="Proteomes" id="UP000320390"/>
    </source>
</evidence>
<keyword evidence="1" id="KW-0812">Transmembrane</keyword>
<reference evidence="2 3" key="1">
    <citation type="submission" date="2019-02" db="EMBL/GenBank/DDBJ databases">
        <title>Deep-cultivation of Planctomycetes and their phenomic and genomic characterization uncovers novel biology.</title>
        <authorList>
            <person name="Wiegand S."/>
            <person name="Jogler M."/>
            <person name="Boedeker C."/>
            <person name="Pinto D."/>
            <person name="Vollmers J."/>
            <person name="Rivas-Marin E."/>
            <person name="Kohn T."/>
            <person name="Peeters S.H."/>
            <person name="Heuer A."/>
            <person name="Rast P."/>
            <person name="Oberbeckmann S."/>
            <person name="Bunk B."/>
            <person name="Jeske O."/>
            <person name="Meyerdierks A."/>
            <person name="Storesund J.E."/>
            <person name="Kallscheuer N."/>
            <person name="Luecker S."/>
            <person name="Lage O.M."/>
            <person name="Pohl T."/>
            <person name="Merkel B.J."/>
            <person name="Hornburger P."/>
            <person name="Mueller R.-W."/>
            <person name="Bruemmer F."/>
            <person name="Labrenz M."/>
            <person name="Spormann A.M."/>
            <person name="Op den Camp H."/>
            <person name="Overmann J."/>
            <person name="Amann R."/>
            <person name="Jetten M.S.M."/>
            <person name="Mascher T."/>
            <person name="Medema M.H."/>
            <person name="Devos D.P."/>
            <person name="Kaster A.-K."/>
            <person name="Ovreas L."/>
            <person name="Rohde M."/>
            <person name="Galperin M.Y."/>
            <person name="Jogler C."/>
        </authorList>
    </citation>
    <scope>NUCLEOTIDE SEQUENCE [LARGE SCALE GENOMIC DNA]</scope>
    <source>
        <strain evidence="2 3">Poly30</strain>
    </source>
</reference>
<dbReference type="AlphaFoldDB" id="A0A518EL98"/>
<protein>
    <submittedName>
        <fullName evidence="2">Uncharacterized protein</fullName>
    </submittedName>
</protein>
<feature type="transmembrane region" description="Helical" evidence="1">
    <location>
        <begin position="70"/>
        <end position="88"/>
    </location>
</feature>
<keyword evidence="1" id="KW-0472">Membrane</keyword>
<dbReference type="RefSeq" id="WP_145194302.1">
    <property type="nucleotide sequence ID" value="NZ_CP036434.1"/>
</dbReference>
<evidence type="ECO:0000313" key="2">
    <source>
        <dbReference type="EMBL" id="QDV04866.1"/>
    </source>
</evidence>
<dbReference type="EMBL" id="CP036434">
    <property type="protein sequence ID" value="QDV04866.1"/>
    <property type="molecule type" value="Genomic_DNA"/>
</dbReference>
<proteinExistence type="predicted"/>
<sequence>MKLQPWFIAIAVVYAPLVAPFFMGPLTECDHCVGAYARHVPLVPAFWVDHTASSLFGYGAMPRFDTVPGIALRGLVCLGMVGFVRWLLTRRPFVARLGSAIVATLVGVFAVGFTVLLRM</sequence>
<name>A0A518EL98_9BACT</name>
<evidence type="ECO:0000256" key="1">
    <source>
        <dbReference type="SAM" id="Phobius"/>
    </source>
</evidence>
<accession>A0A518EL98</accession>
<keyword evidence="1" id="KW-1133">Transmembrane helix</keyword>
<organism evidence="2 3">
    <name type="scientific">Saltatorellus ferox</name>
    <dbReference type="NCBI Taxonomy" id="2528018"/>
    <lineage>
        <taxon>Bacteria</taxon>
        <taxon>Pseudomonadati</taxon>
        <taxon>Planctomycetota</taxon>
        <taxon>Planctomycetia</taxon>
        <taxon>Planctomycetia incertae sedis</taxon>
        <taxon>Saltatorellus</taxon>
    </lineage>
</organism>